<organism evidence="1 2">
    <name type="scientific">Denitratimonas tolerans</name>
    <dbReference type="NCBI Taxonomy" id="1338420"/>
    <lineage>
        <taxon>Bacteria</taxon>
        <taxon>Pseudomonadati</taxon>
        <taxon>Pseudomonadota</taxon>
        <taxon>Gammaproteobacteria</taxon>
        <taxon>Lysobacterales</taxon>
        <taxon>Lysobacteraceae</taxon>
        <taxon>Denitratimonas</taxon>
    </lineage>
</organism>
<name>A0AAW9R266_9GAMM</name>
<protein>
    <submittedName>
        <fullName evidence="1">Uncharacterized protein</fullName>
    </submittedName>
</protein>
<dbReference type="PROSITE" id="PS51257">
    <property type="entry name" value="PROKAR_LIPOPROTEIN"/>
    <property type="match status" value="1"/>
</dbReference>
<dbReference type="RefSeq" id="WP_337335566.1">
    <property type="nucleotide sequence ID" value="NZ_JBBDHC010000012.1"/>
</dbReference>
<gene>
    <name evidence="1" type="ORF">WB794_09225</name>
</gene>
<reference evidence="1 2" key="1">
    <citation type="journal article" date="2016" name="Antonie Van Leeuwenhoek">
        <title>Denitratimonas tolerans gen. nov., sp. nov., a denitrifying bacterium isolated from a bioreactor for tannery wastewater treatment.</title>
        <authorList>
            <person name="Han S.I."/>
            <person name="Kim J.O."/>
            <person name="Lee Y.R."/>
            <person name="Ekpeghere K.I."/>
            <person name="Koh S.C."/>
            <person name="Whang K.S."/>
        </authorList>
    </citation>
    <scope>NUCLEOTIDE SEQUENCE [LARGE SCALE GENOMIC DNA]</scope>
    <source>
        <strain evidence="1 2">KACC 17565</strain>
    </source>
</reference>
<evidence type="ECO:0000313" key="1">
    <source>
        <dbReference type="EMBL" id="MEJ1249850.1"/>
    </source>
</evidence>
<keyword evidence="2" id="KW-1185">Reference proteome</keyword>
<evidence type="ECO:0000313" key="2">
    <source>
        <dbReference type="Proteomes" id="UP001364472"/>
    </source>
</evidence>
<dbReference type="EMBL" id="JBBDHC010000012">
    <property type="protein sequence ID" value="MEJ1249850.1"/>
    <property type="molecule type" value="Genomic_DNA"/>
</dbReference>
<proteinExistence type="predicted"/>
<comment type="caution">
    <text evidence="1">The sequence shown here is derived from an EMBL/GenBank/DDBJ whole genome shotgun (WGS) entry which is preliminary data.</text>
</comment>
<accession>A0AAW9R266</accession>
<sequence length="105" mass="11181">MTGHAARFITGLAMASVLAGCSGSPASRAALACEEAAKERAEGKMLSVDLKALEQSMVNEGEDVLRLQAPVTLDTGLQTQYTQTLDCRVRVANGELHVVRVTFVF</sequence>
<dbReference type="AlphaFoldDB" id="A0AAW9R266"/>
<dbReference type="Proteomes" id="UP001364472">
    <property type="component" value="Unassembled WGS sequence"/>
</dbReference>